<gene>
    <name evidence="1" type="ORF">K1T71_010867</name>
</gene>
<keyword evidence="2" id="KW-1185">Reference proteome</keyword>
<comment type="caution">
    <text evidence="1">The sequence shown here is derived from an EMBL/GenBank/DDBJ whole genome shotgun (WGS) entry which is preliminary data.</text>
</comment>
<proteinExistence type="predicted"/>
<reference evidence="1 2" key="1">
    <citation type="journal article" date="2021" name="Front. Genet.">
        <title>Chromosome-Level Genome Assembly Reveals Significant Gene Expansion in the Toll and IMD Signaling Pathways of Dendrolimus kikuchii.</title>
        <authorList>
            <person name="Zhou J."/>
            <person name="Wu P."/>
            <person name="Xiong Z."/>
            <person name="Liu N."/>
            <person name="Zhao N."/>
            <person name="Ji M."/>
            <person name="Qiu Y."/>
            <person name="Yang B."/>
        </authorList>
    </citation>
    <scope>NUCLEOTIDE SEQUENCE [LARGE SCALE GENOMIC DNA]</scope>
    <source>
        <strain evidence="1">Ann1</strain>
    </source>
</reference>
<organism evidence="1 2">
    <name type="scientific">Dendrolimus kikuchii</name>
    <dbReference type="NCBI Taxonomy" id="765133"/>
    <lineage>
        <taxon>Eukaryota</taxon>
        <taxon>Metazoa</taxon>
        <taxon>Ecdysozoa</taxon>
        <taxon>Arthropoda</taxon>
        <taxon>Hexapoda</taxon>
        <taxon>Insecta</taxon>
        <taxon>Pterygota</taxon>
        <taxon>Neoptera</taxon>
        <taxon>Endopterygota</taxon>
        <taxon>Lepidoptera</taxon>
        <taxon>Glossata</taxon>
        <taxon>Ditrysia</taxon>
        <taxon>Bombycoidea</taxon>
        <taxon>Lasiocampidae</taxon>
        <taxon>Dendrolimus</taxon>
    </lineage>
</organism>
<accession>A0ACC1CQ22</accession>
<sequence length="272" mass="31825">MTTEAVVSSFFSQNTREQDEEISDKFLHLADELNLRLEQFKIPSKVQCVYNPTIYARYTYEMYVRKYCNTKKKIMYFGMNPGPWGMSQTGVPFGEVSFVRDWLKIEGDVGKPENELKERPVQGFQCTRSEVSGKRLWGFFKDLCKTPDIFFKSSFIYNYLPQQWMKNNGCNITPGDLRGNEMEELYNICDPILCKVLELYNVDIIIAVGKFCETRAQKILKKYILPNKIQILYLPHPSPRAVNNNDWERKAHECLKKNNLLHFYQQGNDSAT</sequence>
<evidence type="ECO:0000313" key="1">
    <source>
        <dbReference type="EMBL" id="KAJ0173718.1"/>
    </source>
</evidence>
<evidence type="ECO:0000313" key="2">
    <source>
        <dbReference type="Proteomes" id="UP000824533"/>
    </source>
</evidence>
<dbReference type="EMBL" id="CM034405">
    <property type="protein sequence ID" value="KAJ0173718.1"/>
    <property type="molecule type" value="Genomic_DNA"/>
</dbReference>
<name>A0ACC1CQ22_9NEOP</name>
<dbReference type="Proteomes" id="UP000824533">
    <property type="component" value="Linkage Group LG19"/>
</dbReference>
<protein>
    <submittedName>
        <fullName evidence="1">Uncharacterized protein</fullName>
    </submittedName>
</protein>